<dbReference type="InterPro" id="IPR014116">
    <property type="entry name" value="Cyt_c_oxidase_cbb3_FixG"/>
</dbReference>
<reference evidence="9 10" key="1">
    <citation type="journal article" date="2019" name="Int. J. Syst. Evol. Microbiol.">
        <title>The Global Catalogue of Microorganisms (GCM) 10K type strain sequencing project: providing services to taxonomists for standard genome sequencing and annotation.</title>
        <authorList>
            <consortium name="The Broad Institute Genomics Platform"/>
            <consortium name="The Broad Institute Genome Sequencing Center for Infectious Disease"/>
            <person name="Wu L."/>
            <person name="Ma J."/>
        </authorList>
    </citation>
    <scope>NUCLEOTIDE SEQUENCE [LARGE SCALE GENOMIC DNA]</scope>
    <source>
        <strain evidence="9 10">JCM 14331</strain>
    </source>
</reference>
<dbReference type="SUPFAM" id="SSF54862">
    <property type="entry name" value="4Fe-4S ferredoxins"/>
    <property type="match status" value="1"/>
</dbReference>
<feature type="transmembrane region" description="Helical" evidence="7">
    <location>
        <begin position="176"/>
        <end position="193"/>
    </location>
</feature>
<evidence type="ECO:0000313" key="9">
    <source>
        <dbReference type="EMBL" id="GAA0545480.1"/>
    </source>
</evidence>
<sequence length="485" mass="55286">MQTAVSGSVVDQQKIDIKNIPVHVEVHTPSANKAPEYAPRNRIYVRAVKGLHQAVRRYMGFVFMGLFMLLPWLQYEGHQAILLDITEQKFNIFALTLWPQDFTILAWIFIIAAYALFFITAFYGRVWCGYLCPQTVWTFIFIWFEEKIQGTRNQRMKLDAEPWSGVKFFKKAATHFCWLAFSLLTSLIFVGYFTPVADLFMQFFTLEASFWAVTSVLFFTLCTYGNAGWMREIMCTHICPYARFQSAMFDKDTFTVTYDEKRGENRGPRSRKDKDYKEKGLGDCIDCNLCVHVCPTGIDIRNGLQYECINCGACIDACDDTMSKMGYPPGLISYTTEHSLNGKPTRVLRPKLLGYLLVLLAVCTAFAWTLYSRVPLEMNIIRDRGALFRTNNDGLVENTYTLSISNKSQHTVVFDLSVSADASFNWIGPHQVSLNGGETGSVPISLALDPYSTKERSLEITFTVQQQDNAEVQLQQATKFFLGNR</sequence>
<accession>A0ABN1DK49</accession>
<dbReference type="Gene3D" id="2.60.40.10">
    <property type="entry name" value="Immunoglobulins"/>
    <property type="match status" value="1"/>
</dbReference>
<evidence type="ECO:0000256" key="2">
    <source>
        <dbReference type="ARBA" id="ARBA00022485"/>
    </source>
</evidence>
<dbReference type="InterPro" id="IPR032879">
    <property type="entry name" value="FixG_C"/>
</dbReference>
<dbReference type="PANTHER" id="PTHR30176">
    <property type="entry name" value="FERREDOXIN-TYPE PROTEIN NAPH"/>
    <property type="match status" value="1"/>
</dbReference>
<feature type="domain" description="4Fe-4S ferredoxin-type" evidence="8">
    <location>
        <begin position="275"/>
        <end position="303"/>
    </location>
</feature>
<dbReference type="Pfam" id="PF13746">
    <property type="entry name" value="Fer4_18"/>
    <property type="match status" value="1"/>
</dbReference>
<dbReference type="PROSITE" id="PS00198">
    <property type="entry name" value="4FE4S_FER_1"/>
    <property type="match status" value="1"/>
</dbReference>
<dbReference type="PROSITE" id="PS51379">
    <property type="entry name" value="4FE4S_FER_2"/>
    <property type="match status" value="1"/>
</dbReference>
<dbReference type="Pfam" id="PF11614">
    <property type="entry name" value="FixG_C"/>
    <property type="match status" value="1"/>
</dbReference>
<dbReference type="PANTHER" id="PTHR30176:SF3">
    <property type="entry name" value="FERREDOXIN-TYPE PROTEIN NAPH"/>
    <property type="match status" value="1"/>
</dbReference>
<proteinExistence type="predicted"/>
<evidence type="ECO:0000313" key="10">
    <source>
        <dbReference type="Proteomes" id="UP001501169"/>
    </source>
</evidence>
<name>A0ABN1DK49_9GAMM</name>
<evidence type="ECO:0000256" key="4">
    <source>
        <dbReference type="ARBA" id="ARBA00022982"/>
    </source>
</evidence>
<feature type="transmembrane region" description="Helical" evidence="7">
    <location>
        <begin position="58"/>
        <end position="75"/>
    </location>
</feature>
<feature type="transmembrane region" description="Helical" evidence="7">
    <location>
        <begin position="199"/>
        <end position="224"/>
    </location>
</feature>
<evidence type="ECO:0000256" key="6">
    <source>
        <dbReference type="ARBA" id="ARBA00023014"/>
    </source>
</evidence>
<evidence type="ECO:0000256" key="1">
    <source>
        <dbReference type="ARBA" id="ARBA00022448"/>
    </source>
</evidence>
<evidence type="ECO:0000259" key="8">
    <source>
        <dbReference type="PROSITE" id="PS51379"/>
    </source>
</evidence>
<comment type="caution">
    <text evidence="9">The sequence shown here is derived from an EMBL/GenBank/DDBJ whole genome shotgun (WGS) entry which is preliminary data.</text>
</comment>
<keyword evidence="3" id="KW-0479">Metal-binding</keyword>
<evidence type="ECO:0000256" key="3">
    <source>
        <dbReference type="ARBA" id="ARBA00022723"/>
    </source>
</evidence>
<keyword evidence="10" id="KW-1185">Reference proteome</keyword>
<keyword evidence="1" id="KW-0813">Transport</keyword>
<keyword evidence="5" id="KW-0408">Iron</keyword>
<dbReference type="NCBIfam" id="TIGR02745">
    <property type="entry name" value="ccoG_rdxA_fixG"/>
    <property type="match status" value="1"/>
</dbReference>
<dbReference type="InterPro" id="IPR051684">
    <property type="entry name" value="Electron_Trans/Redox"/>
</dbReference>
<dbReference type="Gene3D" id="1.10.1060.10">
    <property type="entry name" value="Alpha-helical ferredoxin"/>
    <property type="match status" value="1"/>
</dbReference>
<evidence type="ECO:0000256" key="7">
    <source>
        <dbReference type="SAM" id="Phobius"/>
    </source>
</evidence>
<keyword evidence="2" id="KW-0004">4Fe-4S</keyword>
<feature type="transmembrane region" description="Helical" evidence="7">
    <location>
        <begin position="104"/>
        <end position="124"/>
    </location>
</feature>
<dbReference type="InterPro" id="IPR009051">
    <property type="entry name" value="Helical_ferredxn"/>
</dbReference>
<keyword evidence="7" id="KW-1133">Transmembrane helix</keyword>
<keyword evidence="7" id="KW-0812">Transmembrane</keyword>
<gene>
    <name evidence="9" type="primary">ccoG_1</name>
    <name evidence="9" type="ORF">GCM10009098_11280</name>
</gene>
<dbReference type="InterPro" id="IPR017896">
    <property type="entry name" value="4Fe4S_Fe-S-bd"/>
</dbReference>
<dbReference type="Pfam" id="PF12801">
    <property type="entry name" value="Fer4_5"/>
    <property type="match status" value="1"/>
</dbReference>
<keyword evidence="4" id="KW-0249">Electron transport</keyword>
<dbReference type="EMBL" id="BAAAEO010000002">
    <property type="protein sequence ID" value="GAA0545480.1"/>
    <property type="molecule type" value="Genomic_DNA"/>
</dbReference>
<keyword evidence="6" id="KW-0411">Iron-sulfur</keyword>
<feature type="transmembrane region" description="Helical" evidence="7">
    <location>
        <begin position="352"/>
        <end position="371"/>
    </location>
</feature>
<organism evidence="9 10">
    <name type="scientific">Rheinheimera aquimaris</name>
    <dbReference type="NCBI Taxonomy" id="412437"/>
    <lineage>
        <taxon>Bacteria</taxon>
        <taxon>Pseudomonadati</taxon>
        <taxon>Pseudomonadota</taxon>
        <taxon>Gammaproteobacteria</taxon>
        <taxon>Chromatiales</taxon>
        <taxon>Chromatiaceae</taxon>
        <taxon>Rheinheimera</taxon>
    </lineage>
</organism>
<dbReference type="InterPro" id="IPR017900">
    <property type="entry name" value="4Fe4S_Fe_S_CS"/>
</dbReference>
<dbReference type="InterPro" id="IPR013783">
    <property type="entry name" value="Ig-like_fold"/>
</dbReference>
<protein>
    <submittedName>
        <fullName evidence="9">Cytochrome c oxidase accessory protein CcoG</fullName>
    </submittedName>
</protein>
<evidence type="ECO:0000256" key="5">
    <source>
        <dbReference type="ARBA" id="ARBA00023004"/>
    </source>
</evidence>
<dbReference type="Proteomes" id="UP001501169">
    <property type="component" value="Unassembled WGS sequence"/>
</dbReference>
<keyword evidence="7" id="KW-0472">Membrane</keyword>